<gene>
    <name evidence="2" type="ORF">C7M71_005190</name>
</gene>
<feature type="transmembrane region" description="Helical" evidence="1">
    <location>
        <begin position="50"/>
        <end position="70"/>
    </location>
</feature>
<keyword evidence="1" id="KW-0812">Transmembrane</keyword>
<feature type="transmembrane region" description="Helical" evidence="1">
    <location>
        <begin position="123"/>
        <end position="146"/>
    </location>
</feature>
<dbReference type="RefSeq" id="WP_111489318.1">
    <property type="nucleotide sequence ID" value="NZ_CP031264.1"/>
</dbReference>
<organism evidence="2 3">
    <name type="scientific">Peterkaempfera bronchialis</name>
    <dbReference type="NCBI Taxonomy" id="2126346"/>
    <lineage>
        <taxon>Bacteria</taxon>
        <taxon>Bacillati</taxon>
        <taxon>Actinomycetota</taxon>
        <taxon>Actinomycetes</taxon>
        <taxon>Kitasatosporales</taxon>
        <taxon>Streptomycetaceae</taxon>
        <taxon>Peterkaempfera</taxon>
    </lineage>
</organism>
<reference evidence="3" key="1">
    <citation type="submission" date="2018-07" db="EMBL/GenBank/DDBJ databases">
        <title>Streptacidiphilus bronchialis DSM 106435 chromosome.</title>
        <authorList>
            <person name="Batra D."/>
            <person name="Gulvik C.A."/>
        </authorList>
    </citation>
    <scope>NUCLEOTIDE SEQUENCE [LARGE SCALE GENOMIC DNA]</scope>
    <source>
        <strain evidence="3">DSM 106435</strain>
    </source>
</reference>
<keyword evidence="3" id="KW-1185">Reference proteome</keyword>
<sequence>MRYLRTFLPWIAFAVIATKGDWRYGAPAALLLAVWLLLSDRRAGRGADELVMEISAAFFFAVLTAFSWAVPHSPLTPYGPALAMGWLAVTAWGSMAVGRPFTLGIARTMTPQELWDHPGFRHANVVITAVWAASFTATGAALAVLLAAAPHATAAVITVKLLGFAIPVAFTFQYRKAAARRRAAAALTPSA</sequence>
<feature type="transmembrane region" description="Helical" evidence="1">
    <location>
        <begin position="82"/>
        <end position="102"/>
    </location>
</feature>
<evidence type="ECO:0000313" key="3">
    <source>
        <dbReference type="Proteomes" id="UP000249340"/>
    </source>
</evidence>
<dbReference type="OrthoDB" id="3870305at2"/>
<dbReference type="AlphaFoldDB" id="A0A345ST82"/>
<protein>
    <submittedName>
        <fullName evidence="2">Uncharacterized protein</fullName>
    </submittedName>
</protein>
<dbReference type="Proteomes" id="UP000249340">
    <property type="component" value="Chromosome"/>
</dbReference>
<name>A0A345ST82_9ACTN</name>
<keyword evidence="1" id="KW-1133">Transmembrane helix</keyword>
<proteinExistence type="predicted"/>
<evidence type="ECO:0000256" key="1">
    <source>
        <dbReference type="SAM" id="Phobius"/>
    </source>
</evidence>
<feature type="transmembrane region" description="Helical" evidence="1">
    <location>
        <begin position="152"/>
        <end position="172"/>
    </location>
</feature>
<keyword evidence="1" id="KW-0472">Membrane</keyword>
<dbReference type="KEGG" id="stri:C7M71_005190"/>
<feature type="transmembrane region" description="Helical" evidence="1">
    <location>
        <begin position="22"/>
        <end position="38"/>
    </location>
</feature>
<evidence type="ECO:0000313" key="2">
    <source>
        <dbReference type="EMBL" id="AXI76937.1"/>
    </source>
</evidence>
<accession>A0A345ST82</accession>
<dbReference type="EMBL" id="CP031264">
    <property type="protein sequence ID" value="AXI76937.1"/>
    <property type="molecule type" value="Genomic_DNA"/>
</dbReference>